<organism evidence="2">
    <name type="scientific">Oryza meridionalis</name>
    <dbReference type="NCBI Taxonomy" id="40149"/>
    <lineage>
        <taxon>Eukaryota</taxon>
        <taxon>Viridiplantae</taxon>
        <taxon>Streptophyta</taxon>
        <taxon>Embryophyta</taxon>
        <taxon>Tracheophyta</taxon>
        <taxon>Spermatophyta</taxon>
        <taxon>Magnoliopsida</taxon>
        <taxon>Liliopsida</taxon>
        <taxon>Poales</taxon>
        <taxon>Poaceae</taxon>
        <taxon>BOP clade</taxon>
        <taxon>Oryzoideae</taxon>
        <taxon>Oryzeae</taxon>
        <taxon>Oryzinae</taxon>
        <taxon>Oryza</taxon>
    </lineage>
</organism>
<dbReference type="Proteomes" id="UP000008021">
    <property type="component" value="Chromosome 5"/>
</dbReference>
<dbReference type="HOGENOM" id="CLU_2945662_0_0_1"/>
<reference evidence="2" key="1">
    <citation type="submission" date="2015-04" db="UniProtKB">
        <authorList>
            <consortium name="EnsemblPlants"/>
        </authorList>
    </citation>
    <scope>IDENTIFICATION</scope>
</reference>
<protein>
    <submittedName>
        <fullName evidence="2">Uncharacterized protein</fullName>
    </submittedName>
</protein>
<evidence type="ECO:0000313" key="2">
    <source>
        <dbReference type="EnsemblPlants" id="OMERI05G08350.1"/>
    </source>
</evidence>
<accession>A0A0E0DP50</accession>
<name>A0A0E0DP50_9ORYZ</name>
<sequence length="60" mass="6491">MVCAKSPEAVIDFVCRVSPATAVRSLNWDVVRDGDSTKGRRWRRASTATAQGPQLFGAPT</sequence>
<dbReference type="AlphaFoldDB" id="A0A0E0DP50"/>
<dbReference type="Gramene" id="OMERI05G08350.1">
    <property type="protein sequence ID" value="OMERI05G08350.1"/>
    <property type="gene ID" value="OMERI05G08350"/>
</dbReference>
<dbReference type="EnsemblPlants" id="OMERI05G08350.1">
    <property type="protein sequence ID" value="OMERI05G08350.1"/>
    <property type="gene ID" value="OMERI05G08350"/>
</dbReference>
<evidence type="ECO:0000313" key="3">
    <source>
        <dbReference type="Proteomes" id="UP000008021"/>
    </source>
</evidence>
<proteinExistence type="predicted"/>
<reference evidence="2" key="2">
    <citation type="submission" date="2018-05" db="EMBL/GenBank/DDBJ databases">
        <title>OmerRS3 (Oryza meridionalis Reference Sequence Version 3).</title>
        <authorList>
            <person name="Zhang J."/>
            <person name="Kudrna D."/>
            <person name="Lee S."/>
            <person name="Talag J."/>
            <person name="Welchert J."/>
            <person name="Wing R.A."/>
        </authorList>
    </citation>
    <scope>NUCLEOTIDE SEQUENCE [LARGE SCALE GENOMIC DNA]</scope>
    <source>
        <strain evidence="2">cv. OR44</strain>
    </source>
</reference>
<keyword evidence="3" id="KW-1185">Reference proteome</keyword>
<feature type="region of interest" description="Disordered" evidence="1">
    <location>
        <begin position="37"/>
        <end position="60"/>
    </location>
</feature>
<evidence type="ECO:0000256" key="1">
    <source>
        <dbReference type="SAM" id="MobiDB-lite"/>
    </source>
</evidence>